<name>A0A1J0WFD8_9RHOB</name>
<gene>
    <name evidence="1" type="ORF">BOO69_06085</name>
</gene>
<proteinExistence type="predicted"/>
<keyword evidence="2" id="KW-1185">Reference proteome</keyword>
<dbReference type="AlphaFoldDB" id="A0A1J0WFD8"/>
<dbReference type="EMBL" id="CP018076">
    <property type="protein sequence ID" value="APE43034.1"/>
    <property type="molecule type" value="Genomic_DNA"/>
</dbReference>
<reference evidence="1 2" key="1">
    <citation type="submission" date="2016-11" db="EMBL/GenBank/DDBJ databases">
        <title>Complete genome sequence of Sulfitobacter sp. AM1-D1, a toxic bacteria associated with marine dinoflagellate Alexandrium minutum in East China Sea.</title>
        <authorList>
            <person name="Yang Q."/>
            <person name="Zhang X."/>
            <person name="Tian X."/>
        </authorList>
    </citation>
    <scope>NUCLEOTIDE SEQUENCE [LARGE SCALE GENOMIC DNA]</scope>
    <source>
        <strain evidence="1 2">AM1-D1</strain>
    </source>
</reference>
<dbReference type="KEGG" id="suam:BOO69_06085"/>
<organism evidence="1 2">
    <name type="scientific">Sulfitobacter alexandrii</name>
    <dbReference type="NCBI Taxonomy" id="1917485"/>
    <lineage>
        <taxon>Bacteria</taxon>
        <taxon>Pseudomonadati</taxon>
        <taxon>Pseudomonadota</taxon>
        <taxon>Alphaproteobacteria</taxon>
        <taxon>Rhodobacterales</taxon>
        <taxon>Roseobacteraceae</taxon>
        <taxon>Sulfitobacter</taxon>
    </lineage>
</organism>
<dbReference type="RefSeq" id="WP_071971237.1">
    <property type="nucleotide sequence ID" value="NZ_CP018076.1"/>
</dbReference>
<evidence type="ECO:0000313" key="2">
    <source>
        <dbReference type="Proteomes" id="UP000181897"/>
    </source>
</evidence>
<dbReference type="Proteomes" id="UP000181897">
    <property type="component" value="Chromosome"/>
</dbReference>
<accession>A0A1J0WFD8</accession>
<dbReference type="STRING" id="1917485.BOO69_06085"/>
<protein>
    <submittedName>
        <fullName evidence="1">Uncharacterized protein</fullName>
    </submittedName>
</protein>
<sequence length="139" mass="15292">MSAVRHRILGAYDCDPEGPPAPTPLLTHLRRVSRDSRCKSFIDLFGACAALSGNREVAAQAASEILIRGLHQALGRRPVFFREGERDTSFDENWLMALARALDTDDTASATFLLHSRVPRHARRNLIFLLGAALSPPTS</sequence>
<evidence type="ECO:0000313" key="1">
    <source>
        <dbReference type="EMBL" id="APE43034.1"/>
    </source>
</evidence>
<dbReference type="OrthoDB" id="7854136at2"/>